<name>A0A1I3GL16_9GAMM</name>
<accession>A0A1I3GL16</accession>
<dbReference type="AlphaFoldDB" id="A0A1I3GL16"/>
<dbReference type="EMBL" id="FORC01000001">
    <property type="protein sequence ID" value="SFI24157.1"/>
    <property type="molecule type" value="Genomic_DNA"/>
</dbReference>
<dbReference type="InterPro" id="IPR049812">
    <property type="entry name" value="DpdG-like"/>
</dbReference>
<dbReference type="NCBIfam" id="NF041064">
    <property type="entry name" value="DpdG"/>
    <property type="match status" value="1"/>
</dbReference>
<evidence type="ECO:0000313" key="1">
    <source>
        <dbReference type="EMBL" id="SFI24157.1"/>
    </source>
</evidence>
<protein>
    <submittedName>
        <fullName evidence="1">Uncharacterized protein</fullName>
    </submittedName>
</protein>
<reference evidence="2" key="1">
    <citation type="submission" date="2016-10" db="EMBL/GenBank/DDBJ databases">
        <authorList>
            <person name="Varghese N."/>
            <person name="Submissions S."/>
        </authorList>
    </citation>
    <scope>NUCLEOTIDE SEQUENCE [LARGE SCALE GENOMIC DNA]</scope>
    <source>
        <strain evidence="2">LMG 22563</strain>
    </source>
</reference>
<sequence>MSMVNNAHPGSSLILLNLIDRALVRRGKPIARAELLETLRPELLPKSETGAKRFESNLDFWLEEGLWLQDSEGMIFAPPQASESDLPSRVLQLLIDNAATRSESAILDGTRTEPFLRAMTCLLAQRRYTFMGGESVSSSNAAEAVNSHLPGRELNESNELSTFLAYGEFLGFLEPFGKGYIVDPTLAIEPYLERIFEGGRVLPFRVFVERLGEYLPLLDEGGYRRLLEPCMENWKPDAPYEVSAALSHALVRLESMFRLRLEKSSDDSLSMRLLLPNGVQRSVGEIQYRTEVAV</sequence>
<dbReference type="OrthoDB" id="6625234at2"/>
<dbReference type="STRING" id="289370.SAMN05216602_0178"/>
<organism evidence="1 2">
    <name type="scientific">Phytopseudomonas argentinensis</name>
    <dbReference type="NCBI Taxonomy" id="289370"/>
    <lineage>
        <taxon>Bacteria</taxon>
        <taxon>Pseudomonadati</taxon>
        <taxon>Pseudomonadota</taxon>
        <taxon>Gammaproteobacteria</taxon>
        <taxon>Pseudomonadales</taxon>
        <taxon>Pseudomonadaceae</taxon>
        <taxon>Phytopseudomonas</taxon>
    </lineage>
</organism>
<gene>
    <name evidence="1" type="ORF">SAMN05216602_0178</name>
</gene>
<dbReference type="Proteomes" id="UP000183018">
    <property type="component" value="Unassembled WGS sequence"/>
</dbReference>
<keyword evidence="2" id="KW-1185">Reference proteome</keyword>
<dbReference type="RefSeq" id="WP_074879785.1">
    <property type="nucleotide sequence ID" value="NZ_FORC01000001.1"/>
</dbReference>
<proteinExistence type="predicted"/>
<evidence type="ECO:0000313" key="2">
    <source>
        <dbReference type="Proteomes" id="UP000183018"/>
    </source>
</evidence>